<evidence type="ECO:0000313" key="2">
    <source>
        <dbReference type="Proteomes" id="UP000827976"/>
    </source>
</evidence>
<accession>A0ACB7TXL8</accession>
<reference evidence="2" key="1">
    <citation type="journal article" date="2022" name="Nat. Commun.">
        <title>Chromosome evolution and the genetic basis of agronomically important traits in greater yam.</title>
        <authorList>
            <person name="Bredeson J.V."/>
            <person name="Lyons J.B."/>
            <person name="Oniyinde I.O."/>
            <person name="Okereke N.R."/>
            <person name="Kolade O."/>
            <person name="Nnabue I."/>
            <person name="Nwadili C.O."/>
            <person name="Hribova E."/>
            <person name="Parker M."/>
            <person name="Nwogha J."/>
            <person name="Shu S."/>
            <person name="Carlson J."/>
            <person name="Kariba R."/>
            <person name="Muthemba S."/>
            <person name="Knop K."/>
            <person name="Barton G.J."/>
            <person name="Sherwood A.V."/>
            <person name="Lopez-Montes A."/>
            <person name="Asiedu R."/>
            <person name="Jamnadass R."/>
            <person name="Muchugi A."/>
            <person name="Goodstein D."/>
            <person name="Egesi C.N."/>
            <person name="Featherston J."/>
            <person name="Asfaw A."/>
            <person name="Simpson G.G."/>
            <person name="Dolezel J."/>
            <person name="Hendre P.S."/>
            <person name="Van Deynze A."/>
            <person name="Kumar P.L."/>
            <person name="Obidiegwu J.E."/>
            <person name="Bhattacharjee R."/>
            <person name="Rokhsar D.S."/>
        </authorList>
    </citation>
    <scope>NUCLEOTIDE SEQUENCE [LARGE SCALE GENOMIC DNA]</scope>
    <source>
        <strain evidence="2">cv. TDa95/00328</strain>
    </source>
</reference>
<organism evidence="1 2">
    <name type="scientific">Dioscorea alata</name>
    <name type="common">Purple yam</name>
    <dbReference type="NCBI Taxonomy" id="55571"/>
    <lineage>
        <taxon>Eukaryota</taxon>
        <taxon>Viridiplantae</taxon>
        <taxon>Streptophyta</taxon>
        <taxon>Embryophyta</taxon>
        <taxon>Tracheophyta</taxon>
        <taxon>Spermatophyta</taxon>
        <taxon>Magnoliopsida</taxon>
        <taxon>Liliopsida</taxon>
        <taxon>Dioscoreales</taxon>
        <taxon>Dioscoreaceae</taxon>
        <taxon>Dioscorea</taxon>
    </lineage>
</organism>
<protein>
    <submittedName>
        <fullName evidence="1">Protein SCO1/2 protein</fullName>
    </submittedName>
</protein>
<dbReference type="EMBL" id="CM037029">
    <property type="protein sequence ID" value="KAH7652742.1"/>
    <property type="molecule type" value="Genomic_DNA"/>
</dbReference>
<evidence type="ECO:0000313" key="1">
    <source>
        <dbReference type="EMBL" id="KAH7652742.1"/>
    </source>
</evidence>
<keyword evidence="2" id="KW-1185">Reference proteome</keyword>
<proteinExistence type="predicted"/>
<sequence>MLSSRLVGLLHLRRFSRASSISRYGGPFHQCRAYAKTTKKDPKLLEQLSGNEESVRSRSWLNYAIPTVILAIAGAGMYVRYNDEKRAILKGSKESTFSENSSLNRPAIGGPFKLFDMDNRAVTESDLRGNWTLIYFGYTSCPDVGPEEVRKMANVIDILETAHNLEITPVFITIDPQRDTPAQLLAYLKEFHPKIIGLTGPIDAIRQIAQEYRVFFKKVDEEGQDYLVQCSKNMYLLDPNMDVVRFFGAEYAPEQLANEIVKEAQKTSK</sequence>
<gene>
    <name evidence="1" type="ORF">IHE45_19G037000</name>
</gene>
<name>A0ACB7TXL8_DIOAL</name>
<comment type="caution">
    <text evidence="1">The sequence shown here is derived from an EMBL/GenBank/DDBJ whole genome shotgun (WGS) entry which is preliminary data.</text>
</comment>
<dbReference type="Proteomes" id="UP000827976">
    <property type="component" value="Chromosome 19"/>
</dbReference>